<dbReference type="Proteomes" id="UP001516400">
    <property type="component" value="Unassembled WGS sequence"/>
</dbReference>
<dbReference type="GO" id="GO:0016491">
    <property type="term" value="F:oxidoreductase activity"/>
    <property type="evidence" value="ECO:0007669"/>
    <property type="project" value="UniProtKB-KW"/>
</dbReference>
<evidence type="ECO:0000259" key="2">
    <source>
        <dbReference type="Pfam" id="PF02866"/>
    </source>
</evidence>
<feature type="domain" description="Lactate/malate dehydrogenase C-terminal" evidence="2">
    <location>
        <begin position="3"/>
        <end position="107"/>
    </location>
</feature>
<protein>
    <recommendedName>
        <fullName evidence="2">Lactate/malate dehydrogenase C-terminal domain-containing protein</fullName>
    </recommendedName>
</protein>
<evidence type="ECO:0000313" key="4">
    <source>
        <dbReference type="Proteomes" id="UP001516400"/>
    </source>
</evidence>
<dbReference type="EMBL" id="JABFTP020000001">
    <property type="protein sequence ID" value="KAL3266185.1"/>
    <property type="molecule type" value="Genomic_DNA"/>
</dbReference>
<proteinExistence type="predicted"/>
<sequence length="114" mass="12466">MRSTFVETVQKRGAAVINARKMSSAMSAAKAAGDHMRSWFQGTEPGHFVSMGVVSDGSYGIAKDIVFSYPVTIQNKTWKIVPNLPIGDFARKMLDATAKELEEERSEAISIIEA</sequence>
<dbReference type="Gene3D" id="3.90.110.10">
    <property type="entry name" value="Lactate dehydrogenase/glycoside hydrolase, family 4, C-terminal"/>
    <property type="match status" value="1"/>
</dbReference>
<gene>
    <name evidence="3" type="ORF">HHI36_010368</name>
</gene>
<evidence type="ECO:0000313" key="3">
    <source>
        <dbReference type="EMBL" id="KAL3266185.1"/>
    </source>
</evidence>
<dbReference type="AlphaFoldDB" id="A0ABD2MIR2"/>
<comment type="caution">
    <text evidence="3">The sequence shown here is derived from an EMBL/GenBank/DDBJ whole genome shotgun (WGS) entry which is preliminary data.</text>
</comment>
<organism evidence="3 4">
    <name type="scientific">Cryptolaemus montrouzieri</name>
    <dbReference type="NCBI Taxonomy" id="559131"/>
    <lineage>
        <taxon>Eukaryota</taxon>
        <taxon>Metazoa</taxon>
        <taxon>Ecdysozoa</taxon>
        <taxon>Arthropoda</taxon>
        <taxon>Hexapoda</taxon>
        <taxon>Insecta</taxon>
        <taxon>Pterygota</taxon>
        <taxon>Neoptera</taxon>
        <taxon>Endopterygota</taxon>
        <taxon>Coleoptera</taxon>
        <taxon>Polyphaga</taxon>
        <taxon>Cucujiformia</taxon>
        <taxon>Coccinelloidea</taxon>
        <taxon>Coccinellidae</taxon>
        <taxon>Scymninae</taxon>
        <taxon>Scymnini</taxon>
        <taxon>Cryptolaemus</taxon>
    </lineage>
</organism>
<keyword evidence="4" id="KW-1185">Reference proteome</keyword>
<reference evidence="3 4" key="1">
    <citation type="journal article" date="2021" name="BMC Biol.">
        <title>Horizontally acquired antibacterial genes associated with adaptive radiation of ladybird beetles.</title>
        <authorList>
            <person name="Li H.S."/>
            <person name="Tang X.F."/>
            <person name="Huang Y.H."/>
            <person name="Xu Z.Y."/>
            <person name="Chen M.L."/>
            <person name="Du X.Y."/>
            <person name="Qiu B.Y."/>
            <person name="Chen P.T."/>
            <person name="Zhang W."/>
            <person name="Slipinski A."/>
            <person name="Escalona H.E."/>
            <person name="Waterhouse R.M."/>
            <person name="Zwick A."/>
            <person name="Pang H."/>
        </authorList>
    </citation>
    <scope>NUCLEOTIDE SEQUENCE [LARGE SCALE GENOMIC DNA]</scope>
    <source>
        <strain evidence="3">SYSU2018</strain>
    </source>
</reference>
<dbReference type="InterPro" id="IPR022383">
    <property type="entry name" value="Lactate/malate_DH_C"/>
</dbReference>
<dbReference type="InterPro" id="IPR010945">
    <property type="entry name" value="Malate_DH_type2"/>
</dbReference>
<name>A0ABD2MIR2_9CUCU</name>
<dbReference type="InterPro" id="IPR015955">
    <property type="entry name" value="Lactate_DH/Glyco_Ohase_4_C"/>
</dbReference>
<evidence type="ECO:0000256" key="1">
    <source>
        <dbReference type="ARBA" id="ARBA00023002"/>
    </source>
</evidence>
<accession>A0ABD2MIR2</accession>
<keyword evidence="1" id="KW-0560">Oxidoreductase</keyword>
<dbReference type="SUPFAM" id="SSF56327">
    <property type="entry name" value="LDH C-terminal domain-like"/>
    <property type="match status" value="1"/>
</dbReference>
<dbReference type="PANTHER" id="PTHR23382">
    <property type="entry name" value="MALATE DEHYDROGENASE"/>
    <property type="match status" value="1"/>
</dbReference>
<dbReference type="Pfam" id="PF02866">
    <property type="entry name" value="Ldh_1_C"/>
    <property type="match status" value="1"/>
</dbReference>